<name>A0ABP7V561_9FLAO</name>
<keyword evidence="3" id="KW-0012">Acyltransferase</keyword>
<keyword evidence="4" id="KW-1185">Reference proteome</keyword>
<feature type="transmembrane region" description="Helical" evidence="1">
    <location>
        <begin position="227"/>
        <end position="246"/>
    </location>
</feature>
<feature type="transmembrane region" description="Helical" evidence="1">
    <location>
        <begin position="157"/>
        <end position="189"/>
    </location>
</feature>
<feature type="transmembrane region" description="Helical" evidence="1">
    <location>
        <begin position="7"/>
        <end position="24"/>
    </location>
</feature>
<dbReference type="Proteomes" id="UP001500426">
    <property type="component" value="Unassembled WGS sequence"/>
</dbReference>
<dbReference type="GO" id="GO:0016746">
    <property type="term" value="F:acyltransferase activity"/>
    <property type="evidence" value="ECO:0007669"/>
    <property type="project" value="UniProtKB-KW"/>
</dbReference>
<sequence length="363" mass="42688">MERIPNITGLRFFLAVFVMIFHISEFCSKHDIPFYNSIPLFHKGYEAVCVFFSLSGFLIIRQLYLEKETTNTISLKNFYIRRALRIFPLYFLILLFGLTYYNYILPKFGFTGGFNTNYNLYEGLLLSIFFMPNVFAALYNPGGIIEILWSIGVEEQFYLFIAPVLLFLPVRKIIAFLLVSTIVFFTIYFTIEGNILYKYTMLFFYFTSSGIISILLLKKQQLFNNKLVIYISLLSFILYFTTNYFVNLFSFSNYNLFSMLLFCLVIGVLSNKPYFILNHSVTTYLGKISYGIYVYHAIVIQLIGLIYIKLFSNLGLNNYVIIVVYNAIVLITTICISHFSYQYFEKFFMNFYRNKSVSRKNFL</sequence>
<feature type="transmembrane region" description="Helical" evidence="1">
    <location>
        <begin position="252"/>
        <end position="269"/>
    </location>
</feature>
<feature type="transmembrane region" description="Helical" evidence="1">
    <location>
        <begin position="86"/>
        <end position="104"/>
    </location>
</feature>
<keyword evidence="1" id="KW-1133">Transmembrane helix</keyword>
<feature type="domain" description="Acyltransferase 3" evidence="2">
    <location>
        <begin position="5"/>
        <end position="335"/>
    </location>
</feature>
<feature type="transmembrane region" description="Helical" evidence="1">
    <location>
        <begin position="44"/>
        <end position="65"/>
    </location>
</feature>
<keyword evidence="1" id="KW-0472">Membrane</keyword>
<accession>A0ABP7V561</accession>
<gene>
    <name evidence="3" type="ORF">GCM10022388_26560</name>
</gene>
<organism evidence="3 4">
    <name type="scientific">Flavobacterium chungnamense</name>
    <dbReference type="NCBI Taxonomy" id="706182"/>
    <lineage>
        <taxon>Bacteria</taxon>
        <taxon>Pseudomonadati</taxon>
        <taxon>Bacteroidota</taxon>
        <taxon>Flavobacteriia</taxon>
        <taxon>Flavobacteriales</taxon>
        <taxon>Flavobacteriaceae</taxon>
        <taxon>Flavobacterium</taxon>
    </lineage>
</organism>
<dbReference type="Pfam" id="PF01757">
    <property type="entry name" value="Acyl_transf_3"/>
    <property type="match status" value="1"/>
</dbReference>
<comment type="caution">
    <text evidence="3">The sequence shown here is derived from an EMBL/GenBank/DDBJ whole genome shotgun (WGS) entry which is preliminary data.</text>
</comment>
<keyword evidence="3" id="KW-0808">Transferase</keyword>
<protein>
    <submittedName>
        <fullName evidence="3">Acyltransferase</fullName>
    </submittedName>
</protein>
<dbReference type="InterPro" id="IPR002656">
    <property type="entry name" value="Acyl_transf_3_dom"/>
</dbReference>
<proteinExistence type="predicted"/>
<feature type="transmembrane region" description="Helical" evidence="1">
    <location>
        <begin position="320"/>
        <end position="344"/>
    </location>
</feature>
<feature type="transmembrane region" description="Helical" evidence="1">
    <location>
        <begin position="195"/>
        <end position="215"/>
    </location>
</feature>
<evidence type="ECO:0000256" key="1">
    <source>
        <dbReference type="SAM" id="Phobius"/>
    </source>
</evidence>
<dbReference type="EMBL" id="BAABCS010000021">
    <property type="protein sequence ID" value="GAA4058332.1"/>
    <property type="molecule type" value="Genomic_DNA"/>
</dbReference>
<reference evidence="4" key="1">
    <citation type="journal article" date="2019" name="Int. J. Syst. Evol. Microbiol.">
        <title>The Global Catalogue of Microorganisms (GCM) 10K type strain sequencing project: providing services to taxonomists for standard genome sequencing and annotation.</title>
        <authorList>
            <consortium name="The Broad Institute Genomics Platform"/>
            <consortium name="The Broad Institute Genome Sequencing Center for Infectious Disease"/>
            <person name="Wu L."/>
            <person name="Ma J."/>
        </authorList>
    </citation>
    <scope>NUCLEOTIDE SEQUENCE [LARGE SCALE GENOMIC DNA]</scope>
    <source>
        <strain evidence="4">JCM 17068</strain>
    </source>
</reference>
<feature type="transmembrane region" description="Helical" evidence="1">
    <location>
        <begin position="124"/>
        <end position="145"/>
    </location>
</feature>
<evidence type="ECO:0000313" key="4">
    <source>
        <dbReference type="Proteomes" id="UP001500426"/>
    </source>
</evidence>
<evidence type="ECO:0000259" key="2">
    <source>
        <dbReference type="Pfam" id="PF01757"/>
    </source>
</evidence>
<dbReference type="PANTHER" id="PTHR23028:SF53">
    <property type="entry name" value="ACYL_TRANSF_3 DOMAIN-CONTAINING PROTEIN"/>
    <property type="match status" value="1"/>
</dbReference>
<feature type="transmembrane region" description="Helical" evidence="1">
    <location>
        <begin position="290"/>
        <end position="308"/>
    </location>
</feature>
<evidence type="ECO:0000313" key="3">
    <source>
        <dbReference type="EMBL" id="GAA4058332.1"/>
    </source>
</evidence>
<dbReference type="PANTHER" id="PTHR23028">
    <property type="entry name" value="ACETYLTRANSFERASE"/>
    <property type="match status" value="1"/>
</dbReference>
<keyword evidence="1" id="KW-0812">Transmembrane</keyword>
<dbReference type="InterPro" id="IPR050879">
    <property type="entry name" value="Acyltransferase_3"/>
</dbReference>
<dbReference type="RefSeq" id="WP_345095429.1">
    <property type="nucleotide sequence ID" value="NZ_BAABCS010000021.1"/>
</dbReference>